<reference evidence="3" key="1">
    <citation type="submission" date="2019-11" db="UniProtKB">
        <authorList>
            <consortium name="WormBaseParasite"/>
        </authorList>
    </citation>
    <scope>IDENTIFICATION</scope>
</reference>
<feature type="domain" description="PDZ" evidence="2">
    <location>
        <begin position="128"/>
        <end position="203"/>
    </location>
</feature>
<dbReference type="InterPro" id="IPR051342">
    <property type="entry name" value="PDZ_scaffold"/>
</dbReference>
<feature type="domain" description="PDZ" evidence="2">
    <location>
        <begin position="303"/>
        <end position="372"/>
    </location>
</feature>
<dbReference type="CDD" id="cd00136">
    <property type="entry name" value="PDZ_canonical"/>
    <property type="match status" value="1"/>
</dbReference>
<name>A0A5K3ETA9_MESCO</name>
<dbReference type="PANTHER" id="PTHR19964:SF92">
    <property type="entry name" value="PATJ HOMOLOG"/>
    <property type="match status" value="1"/>
</dbReference>
<sequence>MNNKDLEKVRRYLHIIRNSYPMQGDSSFNHQLNKLVAVTDSHLFEEIVTRRYRYEEYIFRKKRIQRRQLSPQTLAKLRCTGTEFRERIQKVTIPRDAEVLDLEITDPGTNFLQECQRRRSSRRHRRNSVSESQESDCNWKCMGLRFGRSPRQNYGNEGLYIYKVRQENPGTASLSIGDRILAIDGIVFDDQTLDALNRDADLVDHDARSVSVAVTTFYEIVASLLEIWVNNQQSAEEVDQSKDPKRPPISLTVARCIPSAMSITPVMELDDAVQLPANHSVSNDKQFKMPKDKIEDEMMEIEMIDFPKTTSGIGAFLTPSTNGLGARVERLAKGELAETDGRLQVNDTILYINEKPVMNKTFKEVLRVYRHASVKAEATPPITPEPPVQTIRLIVSRSLREPKKPVQRSPVARSLTVPRSSVSSEAAKLAAEIKEENKSRSTSSAATPYAVSPDGQKFPDEAPFLFEVNQTPGEGVPDFMSTHFRVPFALLDPTDLLLMYGGPRGKVDPIKRGVVIEEADSDEATEKKETPSESRHSQEIDRGVVIEAALSDVDETVSNNASASSPSGVTNGFFQAYPAKSIVPEQNKQPASQAMDRQAMSMLQNEWLTTLNEDVTILIGEYNLPSANEPLGISVETLATVDRLGRQTDYRHRLVAVREDGVIGTQTSLRPMDELLEVNGTAVRGRDSAFLTRTLQETRRSGYLVCSRPVSHIPTPARPSSTFGVDKMSAIPEVTSEEFTHTETTSVELEPGIEKVEILSSSPERISDLRRKFEKGPHGSYQQPTNALEEKEESEETQRTTQQDDFGEESLSTSDVSFASPDDSIEIIISKRKGELLGVTLGPKDDAMGGFVITDISPSGALHRTMHSVEFYKGVKANVGDVVTEIKGHRLRKSTLFSVQSLLWSMFAYEGDISFKYKHQTRTDQQQASGSVIGRYHLDADSTLEISPTRATATSKSKFATSGPFFFSMASSQPEAASSDVSDSEGHFTKTSSPLREIPPVSPQPSIPSNKSSTTQQPPSGYIKLMVERYMKNCEND</sequence>
<dbReference type="InterPro" id="IPR001478">
    <property type="entry name" value="PDZ"/>
</dbReference>
<dbReference type="WBParaSite" id="MCU_002477-RB">
    <property type="protein sequence ID" value="MCU_002477-RB"/>
    <property type="gene ID" value="MCU_002477"/>
</dbReference>
<feature type="compositionally biased region" description="Polar residues" evidence="1">
    <location>
        <begin position="1010"/>
        <end position="1019"/>
    </location>
</feature>
<dbReference type="PROSITE" id="PS50106">
    <property type="entry name" value="PDZ"/>
    <property type="match status" value="3"/>
</dbReference>
<organism evidence="3">
    <name type="scientific">Mesocestoides corti</name>
    <name type="common">Flatworm</name>
    <dbReference type="NCBI Taxonomy" id="53468"/>
    <lineage>
        <taxon>Eukaryota</taxon>
        <taxon>Metazoa</taxon>
        <taxon>Spiralia</taxon>
        <taxon>Lophotrochozoa</taxon>
        <taxon>Platyhelminthes</taxon>
        <taxon>Cestoda</taxon>
        <taxon>Eucestoda</taxon>
        <taxon>Cyclophyllidea</taxon>
        <taxon>Mesocestoididae</taxon>
        <taxon>Mesocestoides</taxon>
    </lineage>
</organism>
<feature type="region of interest" description="Disordered" evidence="1">
    <location>
        <begin position="976"/>
        <end position="1023"/>
    </location>
</feature>
<evidence type="ECO:0000256" key="1">
    <source>
        <dbReference type="SAM" id="MobiDB-lite"/>
    </source>
</evidence>
<dbReference type="PANTHER" id="PTHR19964">
    <property type="entry name" value="MULTIPLE PDZ DOMAIN PROTEIN"/>
    <property type="match status" value="1"/>
</dbReference>
<feature type="region of interest" description="Disordered" evidence="1">
    <location>
        <begin position="518"/>
        <end position="539"/>
    </location>
</feature>
<proteinExistence type="predicted"/>
<feature type="region of interest" description="Disordered" evidence="1">
    <location>
        <begin position="433"/>
        <end position="454"/>
    </location>
</feature>
<dbReference type="AlphaFoldDB" id="A0A5K3ETA9"/>
<accession>A0A5K3ETA9</accession>
<protein>
    <submittedName>
        <fullName evidence="3">PDZ domain-containing protein</fullName>
    </submittedName>
</protein>
<feature type="compositionally biased region" description="Basic and acidic residues" evidence="1">
    <location>
        <begin position="524"/>
        <end position="539"/>
    </location>
</feature>
<evidence type="ECO:0000259" key="2">
    <source>
        <dbReference type="PROSITE" id="PS50106"/>
    </source>
</evidence>
<feature type="region of interest" description="Disordered" evidence="1">
    <location>
        <begin position="772"/>
        <end position="817"/>
    </location>
</feature>
<dbReference type="SMART" id="SM00228">
    <property type="entry name" value="PDZ"/>
    <property type="match status" value="2"/>
</dbReference>
<feature type="region of interest" description="Disordered" evidence="1">
    <location>
        <begin position="399"/>
        <end position="418"/>
    </location>
</feature>
<dbReference type="Gene3D" id="2.30.42.10">
    <property type="match status" value="2"/>
</dbReference>
<dbReference type="SUPFAM" id="SSF50156">
    <property type="entry name" value="PDZ domain-like"/>
    <property type="match status" value="2"/>
</dbReference>
<evidence type="ECO:0000313" key="3">
    <source>
        <dbReference type="WBParaSite" id="MCU_002477-RB"/>
    </source>
</evidence>
<feature type="domain" description="PDZ" evidence="2">
    <location>
        <begin position="826"/>
        <end position="903"/>
    </location>
</feature>
<dbReference type="InterPro" id="IPR036034">
    <property type="entry name" value="PDZ_sf"/>
</dbReference>